<dbReference type="GO" id="GO:0009103">
    <property type="term" value="P:lipopolysaccharide biosynthetic process"/>
    <property type="evidence" value="ECO:0007669"/>
    <property type="project" value="TreeGrafter"/>
</dbReference>
<dbReference type="EMBL" id="PNJG02000001">
    <property type="protein sequence ID" value="RKQ36418.1"/>
    <property type="molecule type" value="Genomic_DNA"/>
</dbReference>
<dbReference type="OrthoDB" id="9771846at2"/>
<dbReference type="GO" id="GO:0016757">
    <property type="term" value="F:glycosyltransferase activity"/>
    <property type="evidence" value="ECO:0007669"/>
    <property type="project" value="TreeGrafter"/>
</dbReference>
<dbReference type="Pfam" id="PF13692">
    <property type="entry name" value="Glyco_trans_1_4"/>
    <property type="match status" value="1"/>
</dbReference>
<organism evidence="2 3">
    <name type="scientific">Kocuria tytonis</name>
    <dbReference type="NCBI Taxonomy" id="2054280"/>
    <lineage>
        <taxon>Bacteria</taxon>
        <taxon>Bacillati</taxon>
        <taxon>Actinomycetota</taxon>
        <taxon>Actinomycetes</taxon>
        <taxon>Micrococcales</taxon>
        <taxon>Micrococcaceae</taxon>
        <taxon>Kocuria</taxon>
    </lineage>
</organism>
<evidence type="ECO:0000256" key="1">
    <source>
        <dbReference type="ARBA" id="ARBA00022679"/>
    </source>
</evidence>
<gene>
    <name evidence="2" type="ORF">C1C97_001715</name>
</gene>
<proteinExistence type="predicted"/>
<dbReference type="AlphaFoldDB" id="A0A495A8Y2"/>
<evidence type="ECO:0000313" key="2">
    <source>
        <dbReference type="EMBL" id="RKQ36418.1"/>
    </source>
</evidence>
<keyword evidence="1 2" id="KW-0808">Transferase</keyword>
<name>A0A495A8Y2_9MICC</name>
<dbReference type="Gene3D" id="3.40.50.2000">
    <property type="entry name" value="Glycogen Phosphorylase B"/>
    <property type="match status" value="1"/>
</dbReference>
<dbReference type="Proteomes" id="UP000249516">
    <property type="component" value="Unassembled WGS sequence"/>
</dbReference>
<dbReference type="SUPFAM" id="SSF53756">
    <property type="entry name" value="UDP-Glycosyltransferase/glycogen phosphorylase"/>
    <property type="match status" value="1"/>
</dbReference>
<protein>
    <submittedName>
        <fullName evidence="2">Glycosyltransferase</fullName>
    </submittedName>
</protein>
<evidence type="ECO:0000313" key="3">
    <source>
        <dbReference type="Proteomes" id="UP000249516"/>
    </source>
</evidence>
<comment type="caution">
    <text evidence="2">The sequence shown here is derived from an EMBL/GenBank/DDBJ whole genome shotgun (WGS) entry which is preliminary data.</text>
</comment>
<accession>A0A495A8Y2</accession>
<sequence length="391" mass="43513">MRALIHGFSRTPGSPVNEIHQALRAVGTDPAPHLLGYTAVARVNPYQAMLYRQFASHGVAAAPVLKGFDFSVLPEFRGMSRSQTIHFHWINWVIGVSEDAARARTKANGFLGRLDKFKDRGGKVVWTVHNVYPHDATYPDEEIELRQEVANRADVVHVMAESTTDAMKGILSVDRSKLVVAPHPSYVDAYENFVSRADARASLGIDGDETVFVVFGALKAYKGLNELLDAFQHLRRIRPDQRFRLVVAGSPDDDPRVTSFVQRCLVDPYVLIEPSRIPGNRAQYYLNAADVGAVTYTRSLNSGAALLYLSFGLPVLATDTPVFREALPTHTAHFVTDPLNRGHEAFAQDLVAAAELARRRSREQVLRAIEPLHSAKISDRFVQDLGRHLDW</sequence>
<reference evidence="2 3" key="1">
    <citation type="submission" date="2018-10" db="EMBL/GenBank/DDBJ databases">
        <title>Kocuria tytouropygialis sp. nov., isolated from the uropygial gland of an American barn owl (Tyto furcata).</title>
        <authorList>
            <person name="Braun M.S."/>
            <person name="Wang E."/>
            <person name="Zimmermann S."/>
            <person name="Wagner H."/>
            <person name="Wink M."/>
        </authorList>
    </citation>
    <scope>NUCLEOTIDE SEQUENCE [LARGE SCALE GENOMIC DNA]</scope>
    <source>
        <strain evidence="2 3">442</strain>
    </source>
</reference>
<keyword evidence="3" id="KW-1185">Reference proteome</keyword>
<dbReference type="RefSeq" id="WP_121029810.1">
    <property type="nucleotide sequence ID" value="NZ_PNJG02000001.1"/>
</dbReference>
<dbReference type="CDD" id="cd03801">
    <property type="entry name" value="GT4_PimA-like"/>
    <property type="match status" value="1"/>
</dbReference>
<dbReference type="PANTHER" id="PTHR46401">
    <property type="entry name" value="GLYCOSYLTRANSFERASE WBBK-RELATED"/>
    <property type="match status" value="1"/>
</dbReference>
<dbReference type="PANTHER" id="PTHR46401:SF2">
    <property type="entry name" value="GLYCOSYLTRANSFERASE WBBK-RELATED"/>
    <property type="match status" value="1"/>
</dbReference>